<keyword evidence="4" id="KW-1185">Reference proteome</keyword>
<reference evidence="4" key="1">
    <citation type="journal article" date="2019" name="Int. J. Syst. Evol. Microbiol.">
        <title>The Global Catalogue of Microorganisms (GCM) 10K type strain sequencing project: providing services to taxonomists for standard genome sequencing and annotation.</title>
        <authorList>
            <consortium name="The Broad Institute Genomics Platform"/>
            <consortium name="The Broad Institute Genome Sequencing Center for Infectious Disease"/>
            <person name="Wu L."/>
            <person name="Ma J."/>
        </authorList>
    </citation>
    <scope>NUCLEOTIDE SEQUENCE [LARGE SCALE GENOMIC DNA]</scope>
    <source>
        <strain evidence="4">CGMCC 1.15288</strain>
    </source>
</reference>
<name>A0ABQ1YEI7_9BACT</name>
<keyword evidence="2" id="KW-0472">Membrane</keyword>
<evidence type="ECO:0008006" key="5">
    <source>
        <dbReference type="Google" id="ProtNLM"/>
    </source>
</evidence>
<dbReference type="RefSeq" id="WP_188928189.1">
    <property type="nucleotide sequence ID" value="NZ_BMIA01000001.1"/>
</dbReference>
<dbReference type="EMBL" id="BMIA01000001">
    <property type="protein sequence ID" value="GGH22420.1"/>
    <property type="molecule type" value="Genomic_DNA"/>
</dbReference>
<keyword evidence="2" id="KW-0812">Transmembrane</keyword>
<dbReference type="Proteomes" id="UP000600214">
    <property type="component" value="Unassembled WGS sequence"/>
</dbReference>
<organism evidence="3 4">
    <name type="scientific">Dyadobacter endophyticus</name>
    <dbReference type="NCBI Taxonomy" id="1749036"/>
    <lineage>
        <taxon>Bacteria</taxon>
        <taxon>Pseudomonadati</taxon>
        <taxon>Bacteroidota</taxon>
        <taxon>Cytophagia</taxon>
        <taxon>Cytophagales</taxon>
        <taxon>Spirosomataceae</taxon>
        <taxon>Dyadobacter</taxon>
    </lineage>
</organism>
<evidence type="ECO:0000313" key="3">
    <source>
        <dbReference type="EMBL" id="GGH22420.1"/>
    </source>
</evidence>
<feature type="region of interest" description="Disordered" evidence="1">
    <location>
        <begin position="118"/>
        <end position="173"/>
    </location>
</feature>
<gene>
    <name evidence="3" type="ORF">GCM10007423_04230</name>
</gene>
<accession>A0ABQ1YEI7</accession>
<evidence type="ECO:0000256" key="2">
    <source>
        <dbReference type="SAM" id="Phobius"/>
    </source>
</evidence>
<proteinExistence type="predicted"/>
<comment type="caution">
    <text evidence="3">The sequence shown here is derived from an EMBL/GenBank/DDBJ whole genome shotgun (WGS) entry which is preliminary data.</text>
</comment>
<feature type="transmembrane region" description="Helical" evidence="2">
    <location>
        <begin position="82"/>
        <end position="103"/>
    </location>
</feature>
<sequence length="378" mass="40595">MAATNDLIPDFDDFERYCGGEMSSAEQRSLEGRMLAEPLVAEAYEGFLAWRAQHAEVTGVRADLRERLHTRMAHARRNALPLWAYASAASVLLVLFVYWNMFLYDKKVAIQKSAVAVKQEETTSSTSEQVTLPTPIKLDKPLESAAPAPTGPNTSIPTKPVPASQPKQAPQTLPKPEIALAPFVLADEKARQEAGLEAIDTALADSFQAETAIAQAPPQLAKALAAPGSVQAVAKSMAGRVKTEPSSWHTISKKSEEINKQYARQELLASKPVAGDKKTDNIVVPADTLAPIPAAGWASYRAYLDKNTGSASTTGQIVVTFIVSSSGTLSGIVAKGPQELQKDAIRIISNGPAWAPARANGMPVTSVGEIQLWFRQKQ</sequence>
<protein>
    <recommendedName>
        <fullName evidence="5">TonB C-terminal domain-containing protein</fullName>
    </recommendedName>
</protein>
<evidence type="ECO:0000313" key="4">
    <source>
        <dbReference type="Proteomes" id="UP000600214"/>
    </source>
</evidence>
<evidence type="ECO:0000256" key="1">
    <source>
        <dbReference type="SAM" id="MobiDB-lite"/>
    </source>
</evidence>
<keyword evidence="2" id="KW-1133">Transmembrane helix</keyword>